<accession>A0A6I3L4M2</accession>
<name>A0A6I3L4M2_9NOCA</name>
<protein>
    <submittedName>
        <fullName evidence="1">Uncharacterized protein</fullName>
    </submittedName>
</protein>
<proteinExistence type="predicted"/>
<evidence type="ECO:0000313" key="2">
    <source>
        <dbReference type="Proteomes" id="UP000432464"/>
    </source>
</evidence>
<gene>
    <name evidence="1" type="ORF">GLP40_21965</name>
</gene>
<evidence type="ECO:0000313" key="1">
    <source>
        <dbReference type="EMBL" id="MTE15426.1"/>
    </source>
</evidence>
<keyword evidence="2" id="KW-1185">Reference proteome</keyword>
<sequence length="62" mass="6967">MLWDIWFLLLISAFGTALSAVARWGFTDARTASMGDSSLVAGGFARVPLHNRHRVRGWHRAR</sequence>
<dbReference type="RefSeq" id="WP_154789865.1">
    <property type="nucleotide sequence ID" value="NZ_WMBB01000010.1"/>
</dbReference>
<dbReference type="AlphaFoldDB" id="A0A6I3L4M2"/>
<dbReference type="EMBL" id="WMBB01000010">
    <property type="protein sequence ID" value="MTE15426.1"/>
    <property type="molecule type" value="Genomic_DNA"/>
</dbReference>
<dbReference type="Proteomes" id="UP000432464">
    <property type="component" value="Unassembled WGS sequence"/>
</dbReference>
<organism evidence="1 2">
    <name type="scientific">Nocardia aurantiaca</name>
    <dbReference type="NCBI Taxonomy" id="2675850"/>
    <lineage>
        <taxon>Bacteria</taxon>
        <taxon>Bacillati</taxon>
        <taxon>Actinomycetota</taxon>
        <taxon>Actinomycetes</taxon>
        <taxon>Mycobacteriales</taxon>
        <taxon>Nocardiaceae</taxon>
        <taxon>Nocardia</taxon>
    </lineage>
</organism>
<reference evidence="1 2" key="1">
    <citation type="submission" date="2019-11" db="EMBL/GenBank/DDBJ databases">
        <title>Nocardia sp. nov. CT2-14 isolated from soil.</title>
        <authorList>
            <person name="Kanchanasin P."/>
            <person name="Tanasupawat S."/>
            <person name="Yuki M."/>
            <person name="Kudo T."/>
        </authorList>
    </citation>
    <scope>NUCLEOTIDE SEQUENCE [LARGE SCALE GENOMIC DNA]</scope>
    <source>
        <strain evidence="1 2">CT2-14</strain>
    </source>
</reference>
<comment type="caution">
    <text evidence="1">The sequence shown here is derived from an EMBL/GenBank/DDBJ whole genome shotgun (WGS) entry which is preliminary data.</text>
</comment>